<dbReference type="Proteomes" id="UP001302602">
    <property type="component" value="Unassembled WGS sequence"/>
</dbReference>
<reference evidence="1" key="2">
    <citation type="submission" date="2023-05" db="EMBL/GenBank/DDBJ databases">
        <authorList>
            <consortium name="Lawrence Berkeley National Laboratory"/>
            <person name="Steindorff A."/>
            <person name="Hensen N."/>
            <person name="Bonometti L."/>
            <person name="Westerberg I."/>
            <person name="Brannstrom I.O."/>
            <person name="Guillou S."/>
            <person name="Cros-Aarteil S."/>
            <person name="Calhoun S."/>
            <person name="Haridas S."/>
            <person name="Kuo A."/>
            <person name="Mondo S."/>
            <person name="Pangilinan J."/>
            <person name="Riley R."/>
            <person name="Labutti K."/>
            <person name="Andreopoulos B."/>
            <person name="Lipzen A."/>
            <person name="Chen C."/>
            <person name="Yanf M."/>
            <person name="Daum C."/>
            <person name="Ng V."/>
            <person name="Clum A."/>
            <person name="Ohm R."/>
            <person name="Martin F."/>
            <person name="Silar P."/>
            <person name="Natvig D."/>
            <person name="Lalanne C."/>
            <person name="Gautier V."/>
            <person name="Ament-Velasquez S.L."/>
            <person name="Kruys A."/>
            <person name="Hutchinson M.I."/>
            <person name="Powell A.J."/>
            <person name="Barry K."/>
            <person name="Miller A.N."/>
            <person name="Grigoriev I.V."/>
            <person name="Debuchy R."/>
            <person name="Gladieux P."/>
            <person name="Thoren M.H."/>
            <person name="Johannesson H."/>
        </authorList>
    </citation>
    <scope>NUCLEOTIDE SEQUENCE</scope>
    <source>
        <strain evidence="1">CBS 731.68</strain>
    </source>
</reference>
<evidence type="ECO:0000313" key="2">
    <source>
        <dbReference type="Proteomes" id="UP001302602"/>
    </source>
</evidence>
<dbReference type="RefSeq" id="XP_062642254.1">
    <property type="nucleotide sequence ID" value="XM_062787051.1"/>
</dbReference>
<dbReference type="AlphaFoldDB" id="A0AAN6TQL5"/>
<evidence type="ECO:0000313" key="1">
    <source>
        <dbReference type="EMBL" id="KAK4118481.1"/>
    </source>
</evidence>
<dbReference type="EMBL" id="MU853267">
    <property type="protein sequence ID" value="KAK4118481.1"/>
    <property type="molecule type" value="Genomic_DNA"/>
</dbReference>
<gene>
    <name evidence="1" type="ORF">N657DRAFT_372582</name>
</gene>
<sequence>MNPIEELFAEIKTYIRQQRSNHADLFEKDFRTFLEMSVDVVGSRRRVLKVTFVTLAFPLYILVNDSVVTIEIKSYCAIPIPSLLAKP</sequence>
<reference evidence="1" key="1">
    <citation type="journal article" date="2023" name="Mol. Phylogenet. Evol.">
        <title>Genome-scale phylogeny and comparative genomics of the fungal order Sordariales.</title>
        <authorList>
            <person name="Hensen N."/>
            <person name="Bonometti L."/>
            <person name="Westerberg I."/>
            <person name="Brannstrom I.O."/>
            <person name="Guillou S."/>
            <person name="Cros-Aarteil S."/>
            <person name="Calhoun S."/>
            <person name="Haridas S."/>
            <person name="Kuo A."/>
            <person name="Mondo S."/>
            <person name="Pangilinan J."/>
            <person name="Riley R."/>
            <person name="LaButti K."/>
            <person name="Andreopoulos B."/>
            <person name="Lipzen A."/>
            <person name="Chen C."/>
            <person name="Yan M."/>
            <person name="Daum C."/>
            <person name="Ng V."/>
            <person name="Clum A."/>
            <person name="Steindorff A."/>
            <person name="Ohm R.A."/>
            <person name="Martin F."/>
            <person name="Silar P."/>
            <person name="Natvig D.O."/>
            <person name="Lalanne C."/>
            <person name="Gautier V."/>
            <person name="Ament-Velasquez S.L."/>
            <person name="Kruys A."/>
            <person name="Hutchinson M.I."/>
            <person name="Powell A.J."/>
            <person name="Barry K."/>
            <person name="Miller A.N."/>
            <person name="Grigoriev I.V."/>
            <person name="Debuchy R."/>
            <person name="Gladieux P."/>
            <person name="Hiltunen Thoren M."/>
            <person name="Johannesson H."/>
        </authorList>
    </citation>
    <scope>NUCLEOTIDE SEQUENCE</scope>
    <source>
        <strain evidence="1">CBS 731.68</strain>
    </source>
</reference>
<accession>A0AAN6TQL5</accession>
<protein>
    <submittedName>
        <fullName evidence="1">Uncharacterized protein</fullName>
    </submittedName>
</protein>
<name>A0AAN6TQL5_9PEZI</name>
<keyword evidence="2" id="KW-1185">Reference proteome</keyword>
<comment type="caution">
    <text evidence="1">The sequence shown here is derived from an EMBL/GenBank/DDBJ whole genome shotgun (WGS) entry which is preliminary data.</text>
</comment>
<organism evidence="1 2">
    <name type="scientific">Parathielavia appendiculata</name>
    <dbReference type="NCBI Taxonomy" id="2587402"/>
    <lineage>
        <taxon>Eukaryota</taxon>
        <taxon>Fungi</taxon>
        <taxon>Dikarya</taxon>
        <taxon>Ascomycota</taxon>
        <taxon>Pezizomycotina</taxon>
        <taxon>Sordariomycetes</taxon>
        <taxon>Sordariomycetidae</taxon>
        <taxon>Sordariales</taxon>
        <taxon>Chaetomiaceae</taxon>
        <taxon>Parathielavia</taxon>
    </lineage>
</organism>
<dbReference type="GeneID" id="87823821"/>
<proteinExistence type="predicted"/>